<reference evidence="3" key="1">
    <citation type="submission" date="2016-10" db="EMBL/GenBank/DDBJ databases">
        <authorList>
            <person name="Varghese N."/>
            <person name="Submissions S."/>
        </authorList>
    </citation>
    <scope>NUCLEOTIDE SEQUENCE [LARGE SCALE GENOMIC DNA]</scope>
    <source>
        <strain evidence="3">BP1-148</strain>
    </source>
</reference>
<protein>
    <submittedName>
        <fullName evidence="2">Uncharacterized protein</fullName>
    </submittedName>
</protein>
<dbReference type="STRING" id="645274.SAMN04487901_11251"/>
<sequence>MHMDISLILTVALAASFIVVVLVLVAIIIYQRWRIGDQNVFIERFIRQNEEQRQKLRKAGIL</sequence>
<dbReference type="AlphaFoldDB" id="A0A1G7Y380"/>
<keyword evidence="1" id="KW-1133">Transmembrane helix</keyword>
<keyword evidence="1" id="KW-0812">Transmembrane</keyword>
<keyword evidence="1" id="KW-0472">Membrane</keyword>
<gene>
    <name evidence="2" type="ORF">SAMN04487901_11251</name>
</gene>
<organism evidence="2 3">
    <name type="scientific">Prevotella communis</name>
    <dbReference type="NCBI Taxonomy" id="2913614"/>
    <lineage>
        <taxon>Bacteria</taxon>
        <taxon>Pseudomonadati</taxon>
        <taxon>Bacteroidota</taxon>
        <taxon>Bacteroidia</taxon>
        <taxon>Bacteroidales</taxon>
        <taxon>Prevotellaceae</taxon>
        <taxon>Prevotella</taxon>
    </lineage>
</organism>
<evidence type="ECO:0000313" key="2">
    <source>
        <dbReference type="EMBL" id="SDG90807.1"/>
    </source>
</evidence>
<evidence type="ECO:0000313" key="3">
    <source>
        <dbReference type="Proteomes" id="UP000198779"/>
    </source>
</evidence>
<feature type="transmembrane region" description="Helical" evidence="1">
    <location>
        <begin position="6"/>
        <end position="30"/>
    </location>
</feature>
<dbReference type="Proteomes" id="UP000198779">
    <property type="component" value="Unassembled WGS sequence"/>
</dbReference>
<proteinExistence type="predicted"/>
<evidence type="ECO:0000256" key="1">
    <source>
        <dbReference type="SAM" id="Phobius"/>
    </source>
</evidence>
<dbReference type="EMBL" id="FNCQ01000012">
    <property type="protein sequence ID" value="SDG90807.1"/>
    <property type="molecule type" value="Genomic_DNA"/>
</dbReference>
<accession>A0A1G7Y380</accession>
<name>A0A1G7Y380_9BACT</name>
<keyword evidence="3" id="KW-1185">Reference proteome</keyword>